<evidence type="ECO:0000256" key="1">
    <source>
        <dbReference type="ARBA" id="ARBA00005233"/>
    </source>
</evidence>
<keyword evidence="3" id="KW-0472">Membrane</keyword>
<dbReference type="PANTHER" id="PTHR30093:SF34">
    <property type="entry name" value="PREPILIN PEPTIDASE-DEPENDENT PROTEIN D"/>
    <property type="match status" value="1"/>
</dbReference>
<gene>
    <name evidence="4" type="ORF">V6E02_08740</name>
</gene>
<keyword evidence="5" id="KW-1185">Reference proteome</keyword>
<dbReference type="SUPFAM" id="SSF54523">
    <property type="entry name" value="Pili subunits"/>
    <property type="match status" value="1"/>
</dbReference>
<accession>A0ABV0EF62</accession>
<keyword evidence="2" id="KW-0488">Methylation</keyword>
<sequence>MRPMQRGFTLIELIVVIAILGILAATALPRYINAQQQARVAKAQGIYGAIRSAAALAHAQALVTNTSTSGTATVTMEGQVIDLINGYPVATTGDNNPIPAAGNRGILVAAQLDDGADQLTYTGGGAAGGSTLNVQVNGAATPANCRVSYISPNVAGGSPTITVVTTGC</sequence>
<dbReference type="NCBIfam" id="TIGR02532">
    <property type="entry name" value="IV_pilin_GFxxxE"/>
    <property type="match status" value="1"/>
</dbReference>
<name>A0ABV0EF62_9BURK</name>
<evidence type="ECO:0000313" key="4">
    <source>
        <dbReference type="EMBL" id="MEO1767297.1"/>
    </source>
</evidence>
<dbReference type="Gene3D" id="3.30.700.10">
    <property type="entry name" value="Glycoprotein, Type 4 Pilin"/>
    <property type="match status" value="1"/>
</dbReference>
<proteinExistence type="inferred from homology"/>
<feature type="transmembrane region" description="Helical" evidence="3">
    <location>
        <begin position="7"/>
        <end position="28"/>
    </location>
</feature>
<dbReference type="Proteomes" id="UP001482231">
    <property type="component" value="Unassembled WGS sequence"/>
</dbReference>
<keyword evidence="3" id="KW-0812">Transmembrane</keyword>
<dbReference type="PROSITE" id="PS00409">
    <property type="entry name" value="PROKAR_NTER_METHYL"/>
    <property type="match status" value="1"/>
</dbReference>
<reference evidence="4 5" key="1">
    <citation type="submission" date="2024-02" db="EMBL/GenBank/DDBJ databases">
        <title>New thermophilic sulfur-oxidizing bacteria from a hot springs of the Uzon caldera (Kamchatka, Russia).</title>
        <authorList>
            <person name="Dukat A.M."/>
            <person name="Elcheninov A.G."/>
            <person name="Frolov E.N."/>
        </authorList>
    </citation>
    <scope>NUCLEOTIDE SEQUENCE [LARGE SCALE GENOMIC DNA]</scope>
    <source>
        <strain evidence="4 5">AK1</strain>
    </source>
</reference>
<dbReference type="Pfam" id="PF07963">
    <property type="entry name" value="N_methyl"/>
    <property type="match status" value="1"/>
</dbReference>
<dbReference type="RefSeq" id="WP_347308407.1">
    <property type="nucleotide sequence ID" value="NZ_JBAJEX010000006.1"/>
</dbReference>
<keyword evidence="3" id="KW-1133">Transmembrane helix</keyword>
<dbReference type="InterPro" id="IPR012902">
    <property type="entry name" value="N_methyl_site"/>
</dbReference>
<organism evidence="4 5">
    <name type="scientific">Thiobacter aerophilum</name>
    <dbReference type="NCBI Taxonomy" id="3121275"/>
    <lineage>
        <taxon>Bacteria</taxon>
        <taxon>Pseudomonadati</taxon>
        <taxon>Pseudomonadota</taxon>
        <taxon>Betaproteobacteria</taxon>
        <taxon>Burkholderiales</taxon>
        <taxon>Thiobacteraceae</taxon>
        <taxon>Thiobacter</taxon>
    </lineage>
</organism>
<dbReference type="PANTHER" id="PTHR30093">
    <property type="entry name" value="GENERAL SECRETION PATHWAY PROTEIN G"/>
    <property type="match status" value="1"/>
</dbReference>
<evidence type="ECO:0000256" key="3">
    <source>
        <dbReference type="SAM" id="Phobius"/>
    </source>
</evidence>
<protein>
    <submittedName>
        <fullName evidence="4">Type II secretion system protein</fullName>
    </submittedName>
</protein>
<comment type="similarity">
    <text evidence="1">Belongs to the N-Me-Phe pilin family.</text>
</comment>
<evidence type="ECO:0000256" key="2">
    <source>
        <dbReference type="ARBA" id="ARBA00022481"/>
    </source>
</evidence>
<dbReference type="EMBL" id="JBAJEX010000006">
    <property type="protein sequence ID" value="MEO1767297.1"/>
    <property type="molecule type" value="Genomic_DNA"/>
</dbReference>
<evidence type="ECO:0000313" key="5">
    <source>
        <dbReference type="Proteomes" id="UP001482231"/>
    </source>
</evidence>
<dbReference type="InterPro" id="IPR045584">
    <property type="entry name" value="Pilin-like"/>
</dbReference>
<comment type="caution">
    <text evidence="4">The sequence shown here is derived from an EMBL/GenBank/DDBJ whole genome shotgun (WGS) entry which is preliminary data.</text>
</comment>